<feature type="chain" id="PRO_5005291705" evidence="2">
    <location>
        <begin position="25"/>
        <end position="129"/>
    </location>
</feature>
<protein>
    <submittedName>
        <fullName evidence="3">Uncharacterized protein</fullName>
    </submittedName>
</protein>
<sequence length="129" mass="14635">MAVSRRLHLSGALIALACAAPALADDPRDPAMTPEAIARDRETIRRLNRAQLDHVQQRDAGYAKGWRDHAAGRATRDHEDAGYTADRQDYASARADYARELREYDRAMAEWRRDVDACRAGYYERCDGR</sequence>
<accession>A0A0J7XUT0</accession>
<dbReference type="Proteomes" id="UP000052268">
    <property type="component" value="Unassembled WGS sequence"/>
</dbReference>
<dbReference type="AlphaFoldDB" id="A0A0J7XUT0"/>
<comment type="caution">
    <text evidence="3">The sequence shown here is derived from an EMBL/GenBank/DDBJ whole genome shotgun (WGS) entry which is preliminary data.</text>
</comment>
<gene>
    <name evidence="3" type="ORF">V474_17330</name>
</gene>
<organism evidence="3 4">
    <name type="scientific">Novosphingobium barchaimii LL02</name>
    <dbReference type="NCBI Taxonomy" id="1114963"/>
    <lineage>
        <taxon>Bacteria</taxon>
        <taxon>Pseudomonadati</taxon>
        <taxon>Pseudomonadota</taxon>
        <taxon>Alphaproteobacteria</taxon>
        <taxon>Sphingomonadales</taxon>
        <taxon>Sphingomonadaceae</taxon>
        <taxon>Novosphingobium</taxon>
    </lineage>
</organism>
<proteinExistence type="predicted"/>
<dbReference type="RefSeq" id="WP_148649367.1">
    <property type="nucleotide sequence ID" value="NZ_KQ130454.1"/>
</dbReference>
<keyword evidence="2" id="KW-0732">Signal</keyword>
<feature type="compositionally biased region" description="Basic and acidic residues" evidence="1">
    <location>
        <begin position="65"/>
        <end position="85"/>
    </location>
</feature>
<feature type="signal peptide" evidence="2">
    <location>
        <begin position="1"/>
        <end position="24"/>
    </location>
</feature>
<dbReference type="PROSITE" id="PS51257">
    <property type="entry name" value="PROKAR_LIPOPROTEIN"/>
    <property type="match status" value="1"/>
</dbReference>
<dbReference type="OrthoDB" id="7478162at2"/>
<evidence type="ECO:0000256" key="1">
    <source>
        <dbReference type="SAM" id="MobiDB-lite"/>
    </source>
</evidence>
<keyword evidence="4" id="KW-1185">Reference proteome</keyword>
<feature type="region of interest" description="Disordered" evidence="1">
    <location>
        <begin position="55"/>
        <end position="85"/>
    </location>
</feature>
<evidence type="ECO:0000313" key="4">
    <source>
        <dbReference type="Proteomes" id="UP000052268"/>
    </source>
</evidence>
<dbReference type="PATRIC" id="fig|1114963.3.peg.2299"/>
<reference evidence="3 4" key="1">
    <citation type="journal article" date="2015" name="G3 (Bethesda)">
        <title>Insights into Ongoing Evolution of the Hexachlorocyclohexane Catabolic Pathway from Comparative Genomics of Ten Sphingomonadaceae Strains.</title>
        <authorList>
            <person name="Pearce S.L."/>
            <person name="Oakeshott J.G."/>
            <person name="Pandey G."/>
        </authorList>
    </citation>
    <scope>NUCLEOTIDE SEQUENCE [LARGE SCALE GENOMIC DNA]</scope>
    <source>
        <strain evidence="3 4">LL02</strain>
    </source>
</reference>
<evidence type="ECO:0000256" key="2">
    <source>
        <dbReference type="SAM" id="SignalP"/>
    </source>
</evidence>
<dbReference type="EMBL" id="JACU01000005">
    <property type="protein sequence ID" value="KMS54833.1"/>
    <property type="molecule type" value="Genomic_DNA"/>
</dbReference>
<evidence type="ECO:0000313" key="3">
    <source>
        <dbReference type="EMBL" id="KMS54833.1"/>
    </source>
</evidence>
<name>A0A0J7XUT0_9SPHN</name>